<gene>
    <name evidence="1" type="ORF">S01H1_22909</name>
</gene>
<name>X0TIF3_9ZZZZ</name>
<dbReference type="AlphaFoldDB" id="X0TIF3"/>
<organism evidence="1">
    <name type="scientific">marine sediment metagenome</name>
    <dbReference type="NCBI Taxonomy" id="412755"/>
    <lineage>
        <taxon>unclassified sequences</taxon>
        <taxon>metagenomes</taxon>
        <taxon>ecological metagenomes</taxon>
    </lineage>
</organism>
<protein>
    <submittedName>
        <fullName evidence="1">Uncharacterized protein</fullName>
    </submittedName>
</protein>
<dbReference type="EMBL" id="BARS01013057">
    <property type="protein sequence ID" value="GAF92979.1"/>
    <property type="molecule type" value="Genomic_DNA"/>
</dbReference>
<proteinExistence type="predicted"/>
<accession>X0TIF3</accession>
<comment type="caution">
    <text evidence="1">The sequence shown here is derived from an EMBL/GenBank/DDBJ whole genome shotgun (WGS) entry which is preliminary data.</text>
</comment>
<reference evidence="1" key="1">
    <citation type="journal article" date="2014" name="Front. Microbiol.">
        <title>High frequency of phylogenetically diverse reductive dehalogenase-homologous genes in deep subseafloor sedimentary metagenomes.</title>
        <authorList>
            <person name="Kawai M."/>
            <person name="Futagami T."/>
            <person name="Toyoda A."/>
            <person name="Takaki Y."/>
            <person name="Nishi S."/>
            <person name="Hori S."/>
            <person name="Arai W."/>
            <person name="Tsubouchi T."/>
            <person name="Morono Y."/>
            <person name="Uchiyama I."/>
            <person name="Ito T."/>
            <person name="Fujiyama A."/>
            <person name="Inagaki F."/>
            <person name="Takami H."/>
        </authorList>
    </citation>
    <scope>NUCLEOTIDE SEQUENCE</scope>
    <source>
        <strain evidence="1">Expedition CK06-06</strain>
    </source>
</reference>
<sequence length="164" mass="18897">MAFEEPEAHGYRLFHRSLEEHRQALLSPNWKYVLNYETEWMNRDEIVASTYEAGLCLNSTKARYGLIDRQRAEAVEKRIRKAINLVRQIDDIVTITEERRRSRLLTALKPQVDAANLSTVCDKRELELPLGWLKLNIPQAALLLLSDLIAKAMKGVRRAVNKGV</sequence>
<evidence type="ECO:0000313" key="1">
    <source>
        <dbReference type="EMBL" id="GAF92979.1"/>
    </source>
</evidence>